<accession>A0A8S3G2U3</accession>
<evidence type="ECO:0000313" key="1">
    <source>
        <dbReference type="EMBL" id="CAF5147734.1"/>
    </source>
</evidence>
<evidence type="ECO:0000313" key="2">
    <source>
        <dbReference type="Proteomes" id="UP000681967"/>
    </source>
</evidence>
<dbReference type="Proteomes" id="UP000681967">
    <property type="component" value="Unassembled WGS sequence"/>
</dbReference>
<organism evidence="1 2">
    <name type="scientific">Rotaria magnacalcarata</name>
    <dbReference type="NCBI Taxonomy" id="392030"/>
    <lineage>
        <taxon>Eukaryota</taxon>
        <taxon>Metazoa</taxon>
        <taxon>Spiralia</taxon>
        <taxon>Gnathifera</taxon>
        <taxon>Rotifera</taxon>
        <taxon>Eurotatoria</taxon>
        <taxon>Bdelloidea</taxon>
        <taxon>Philodinida</taxon>
        <taxon>Philodinidae</taxon>
        <taxon>Rotaria</taxon>
    </lineage>
</organism>
<comment type="caution">
    <text evidence="1">The sequence shown here is derived from an EMBL/GenBank/DDBJ whole genome shotgun (WGS) entry which is preliminary data.</text>
</comment>
<dbReference type="AlphaFoldDB" id="A0A8S3G2U3"/>
<gene>
    <name evidence="1" type="ORF">BYL167_LOCUS71582</name>
</gene>
<protein>
    <submittedName>
        <fullName evidence="1">Uncharacterized protein</fullName>
    </submittedName>
</protein>
<proteinExistence type="predicted"/>
<reference evidence="1" key="1">
    <citation type="submission" date="2021-02" db="EMBL/GenBank/DDBJ databases">
        <authorList>
            <person name="Nowell W R."/>
        </authorList>
    </citation>
    <scope>NUCLEOTIDE SEQUENCE</scope>
</reference>
<sequence>MNTVINNDSQWIQDEAEKIRSSLLNELHRIEHEVNEKFVSF</sequence>
<feature type="non-terminal residue" evidence="1">
    <location>
        <position position="1"/>
    </location>
</feature>
<dbReference type="EMBL" id="CAJOBH010255790">
    <property type="protein sequence ID" value="CAF5147734.1"/>
    <property type="molecule type" value="Genomic_DNA"/>
</dbReference>
<name>A0A8S3G2U3_9BILA</name>